<dbReference type="SFLD" id="SFLDG01387">
    <property type="entry name" value="BtrN-like_SPASM_domain_contain"/>
    <property type="match status" value="1"/>
</dbReference>
<dbReference type="EMBL" id="CP003051">
    <property type="protein sequence ID" value="AGA92243.1"/>
    <property type="molecule type" value="Genomic_DNA"/>
</dbReference>
<dbReference type="SFLD" id="SFLDG01067">
    <property type="entry name" value="SPASM/twitch_domain_containing"/>
    <property type="match status" value="1"/>
</dbReference>
<keyword evidence="2" id="KW-0004">4Fe-4S</keyword>
<dbReference type="InterPro" id="IPR029044">
    <property type="entry name" value="Nucleotide-diphossugar_trans"/>
</dbReference>
<dbReference type="InterPro" id="IPR013785">
    <property type="entry name" value="Aldolase_TIM"/>
</dbReference>
<dbReference type="AlphaFoldDB" id="L0GZR0"/>
<dbReference type="STRING" id="765912.Thimo_3587"/>
<accession>L0GZR0</accession>
<dbReference type="SMART" id="SM00729">
    <property type="entry name" value="Elp3"/>
    <property type="match status" value="1"/>
</dbReference>
<evidence type="ECO:0000256" key="3">
    <source>
        <dbReference type="ARBA" id="ARBA00022691"/>
    </source>
</evidence>
<evidence type="ECO:0000313" key="8">
    <source>
        <dbReference type="EMBL" id="AGA92243.1"/>
    </source>
</evidence>
<dbReference type="InterPro" id="IPR007197">
    <property type="entry name" value="rSAM"/>
</dbReference>
<dbReference type="SUPFAM" id="SSF102114">
    <property type="entry name" value="Radical SAM enzymes"/>
    <property type="match status" value="1"/>
</dbReference>
<comment type="cofactor">
    <cofactor evidence="1">
        <name>[4Fe-4S] cluster</name>
        <dbReference type="ChEBI" id="CHEBI:49883"/>
    </cofactor>
</comment>
<dbReference type="InterPro" id="IPR058240">
    <property type="entry name" value="rSAM_sf"/>
</dbReference>
<dbReference type="GO" id="GO:0003824">
    <property type="term" value="F:catalytic activity"/>
    <property type="evidence" value="ECO:0007669"/>
    <property type="project" value="InterPro"/>
</dbReference>
<keyword evidence="6" id="KW-0411">Iron-sulfur</keyword>
<dbReference type="eggNOG" id="COG0535">
    <property type="taxonomic scope" value="Bacteria"/>
</dbReference>
<evidence type="ECO:0000256" key="2">
    <source>
        <dbReference type="ARBA" id="ARBA00022485"/>
    </source>
</evidence>
<dbReference type="Proteomes" id="UP000010816">
    <property type="component" value="Chromosome"/>
</dbReference>
<dbReference type="Pfam" id="PF04055">
    <property type="entry name" value="Radical_SAM"/>
    <property type="match status" value="1"/>
</dbReference>
<dbReference type="GO" id="GO:0051536">
    <property type="term" value="F:iron-sulfur cluster binding"/>
    <property type="evidence" value="ECO:0007669"/>
    <property type="project" value="UniProtKB-KW"/>
</dbReference>
<keyword evidence="5" id="KW-0408">Iron</keyword>
<proteinExistence type="predicted"/>
<keyword evidence="3" id="KW-0949">S-adenosyl-L-methionine</keyword>
<dbReference type="CDD" id="cd01335">
    <property type="entry name" value="Radical_SAM"/>
    <property type="match status" value="1"/>
</dbReference>
<dbReference type="Gene3D" id="3.20.20.70">
    <property type="entry name" value="Aldolase class I"/>
    <property type="match status" value="1"/>
</dbReference>
<evidence type="ECO:0000256" key="4">
    <source>
        <dbReference type="ARBA" id="ARBA00022723"/>
    </source>
</evidence>
<dbReference type="CDD" id="cd21109">
    <property type="entry name" value="SPASM"/>
    <property type="match status" value="1"/>
</dbReference>
<dbReference type="PROSITE" id="PS51918">
    <property type="entry name" value="RADICAL_SAM"/>
    <property type="match status" value="1"/>
</dbReference>
<evidence type="ECO:0000256" key="1">
    <source>
        <dbReference type="ARBA" id="ARBA00001966"/>
    </source>
</evidence>
<dbReference type="GO" id="GO:0046872">
    <property type="term" value="F:metal ion binding"/>
    <property type="evidence" value="ECO:0007669"/>
    <property type="project" value="UniProtKB-KW"/>
</dbReference>
<evidence type="ECO:0000256" key="5">
    <source>
        <dbReference type="ARBA" id="ARBA00023004"/>
    </source>
</evidence>
<sequence>MRPSQNERPPRLAAIVGPFTGHDEERGASLLREVFGKPLIRHLADRLGRVPGLATVVIQDNSPSDVRRYAATTLGWHQSSFGMRSAIRPGLAASLLHSHYLLRIDPRFPFLDPRLTERTIAALAGNGEGLIQSGAPNPLLPSAIIPREILPKALWRLLRQRGRGGLLAAARELLKRAGRLRAAPPAPAFAWCLRTELIDEPLLESLGGSSTDEAALTAAGQLADSGMITQARERFVEAREGSATPNYWNRQLNRFERTLGLEELLSYPPDVAVNLTSVCNARCSFCNYGAVKARAEPFLGPDDIASLDWLRYVDKLGLGGGIGDPLALRGFPELFRRLVERHPHLHTRVITNGIALSSQLAELFAGRLDRLRVSLNAASAESWQRIMGVNGFDKVIEGLRALRAAKRRLRTAKPEVSLLIVVHRGSLEELVVFVELAHELGADEVHVSHFRPGIMAQCDLPLSESLYYDRERCDRWLKRARRRAGELGLRFDAPPLFAEAVGCYEACRSHRVPDPCGAPWSQCFLVVDGDGRRQLSHCCVDIDTRIGYGREELRGDGMIRLWNHPTLRHFRRTLATGQLSPVCRYCYRCDGENPDERAREQVDSEVSAAFDAMSTAFRNDSDPCIWAP</sequence>
<dbReference type="InterPro" id="IPR006638">
    <property type="entry name" value="Elp3/MiaA/NifB-like_rSAM"/>
</dbReference>
<dbReference type="InterPro" id="IPR034391">
    <property type="entry name" value="AdoMet-like_SPASM_containing"/>
</dbReference>
<evidence type="ECO:0000256" key="6">
    <source>
        <dbReference type="ARBA" id="ARBA00023014"/>
    </source>
</evidence>
<dbReference type="eggNOG" id="COG0746">
    <property type="taxonomic scope" value="Bacteria"/>
</dbReference>
<dbReference type="SUPFAM" id="SSF53448">
    <property type="entry name" value="Nucleotide-diphospho-sugar transferases"/>
    <property type="match status" value="1"/>
</dbReference>
<dbReference type="HOGENOM" id="CLU_435410_0_0_6"/>
<evidence type="ECO:0000313" key="9">
    <source>
        <dbReference type="Proteomes" id="UP000010816"/>
    </source>
</evidence>
<dbReference type="SFLD" id="SFLDS00029">
    <property type="entry name" value="Radical_SAM"/>
    <property type="match status" value="1"/>
</dbReference>
<gene>
    <name evidence="8" type="ORF">Thimo_3587</name>
</gene>
<organism evidence="8 9">
    <name type="scientific">Thioflavicoccus mobilis 8321</name>
    <dbReference type="NCBI Taxonomy" id="765912"/>
    <lineage>
        <taxon>Bacteria</taxon>
        <taxon>Pseudomonadati</taxon>
        <taxon>Pseudomonadota</taxon>
        <taxon>Gammaproteobacteria</taxon>
        <taxon>Chromatiales</taxon>
        <taxon>Chromatiaceae</taxon>
        <taxon>Thioflavicoccus</taxon>
    </lineage>
</organism>
<protein>
    <submittedName>
        <fullName evidence="8">Putative Fe-S oxidoreductase</fullName>
    </submittedName>
</protein>
<evidence type="ECO:0000259" key="7">
    <source>
        <dbReference type="PROSITE" id="PS51918"/>
    </source>
</evidence>
<keyword evidence="9" id="KW-1185">Reference proteome</keyword>
<dbReference type="PANTHER" id="PTHR11228">
    <property type="entry name" value="RADICAL SAM DOMAIN PROTEIN"/>
    <property type="match status" value="1"/>
</dbReference>
<dbReference type="KEGG" id="tmb:Thimo_3587"/>
<reference evidence="8 9" key="1">
    <citation type="submission" date="2011-09" db="EMBL/GenBank/DDBJ databases">
        <title>Complete sequence of chromosome of Thioflavicoccus mobilis 8321.</title>
        <authorList>
            <consortium name="US DOE Joint Genome Institute"/>
            <person name="Lucas S."/>
            <person name="Han J."/>
            <person name="Lapidus A."/>
            <person name="Cheng J.-F."/>
            <person name="Goodwin L."/>
            <person name="Pitluck S."/>
            <person name="Peters L."/>
            <person name="Ovchinnikova G."/>
            <person name="Lu M."/>
            <person name="Detter J.C."/>
            <person name="Han C."/>
            <person name="Tapia R."/>
            <person name="Land M."/>
            <person name="Hauser L."/>
            <person name="Kyrpides N."/>
            <person name="Ivanova N."/>
            <person name="Pagani I."/>
            <person name="Vogl K."/>
            <person name="Liu Z."/>
            <person name="Imhoff J."/>
            <person name="Thiel V."/>
            <person name="Frigaard N.-U."/>
            <person name="Bryant D."/>
            <person name="Woyke T."/>
        </authorList>
    </citation>
    <scope>NUCLEOTIDE SEQUENCE [LARGE SCALE GENOMIC DNA]</scope>
    <source>
        <strain evidence="8 9">8321</strain>
    </source>
</reference>
<name>L0GZR0_9GAMM</name>
<dbReference type="InterPro" id="IPR050377">
    <property type="entry name" value="Radical_SAM_PqqE_MftC-like"/>
</dbReference>
<feature type="domain" description="Radical SAM core" evidence="7">
    <location>
        <begin position="265"/>
        <end position="486"/>
    </location>
</feature>
<dbReference type="PANTHER" id="PTHR11228:SF7">
    <property type="entry name" value="PQQA PEPTIDE CYCLASE"/>
    <property type="match status" value="1"/>
</dbReference>
<keyword evidence="4" id="KW-0479">Metal-binding</keyword>